<proteinExistence type="predicted"/>
<gene>
    <name evidence="2" type="ORF">ABRZ04_10480</name>
</gene>
<keyword evidence="1" id="KW-1133">Transmembrane helix</keyword>
<dbReference type="RefSeq" id="WP_368639457.1">
    <property type="nucleotide sequence ID" value="NZ_CP158254.1"/>
</dbReference>
<evidence type="ECO:0008006" key="3">
    <source>
        <dbReference type="Google" id="ProtNLM"/>
    </source>
</evidence>
<protein>
    <recommendedName>
        <fullName evidence="3">DUF4760 domain-containing protein</fullName>
    </recommendedName>
</protein>
<sequence length="218" mass="24875">MNEEKRYSEYSLYTFLAIGLAAGLVAGMAIYAAAYPAFQSNEWAAWAQAFFTVVGIGAAWRIMHRQHQLEIEDEARSRRLEKAAILEGVEGLTAGLHSQVLRINRIILEDSLDLDCSLGEALPGWRRDIEARAKVLATIPFHEVPYSLISVGLLRYLSEINFYLDDLIQLERDESEIRAELPEKRQDLANDKFSFLSRAYNTYIDVSHEHVDAFREHV</sequence>
<organism evidence="2">
    <name type="scientific">Castellaniella ginsengisoli</name>
    <dbReference type="NCBI Taxonomy" id="546114"/>
    <lineage>
        <taxon>Bacteria</taxon>
        <taxon>Pseudomonadati</taxon>
        <taxon>Pseudomonadota</taxon>
        <taxon>Betaproteobacteria</taxon>
        <taxon>Burkholderiales</taxon>
        <taxon>Alcaligenaceae</taxon>
        <taxon>Castellaniella</taxon>
    </lineage>
</organism>
<accession>A0AB39CXQ3</accession>
<dbReference type="EMBL" id="CP158254">
    <property type="protein sequence ID" value="XDJ46745.1"/>
    <property type="molecule type" value="Genomic_DNA"/>
</dbReference>
<feature type="transmembrane region" description="Helical" evidence="1">
    <location>
        <begin position="43"/>
        <end position="63"/>
    </location>
</feature>
<keyword evidence="1" id="KW-0472">Membrane</keyword>
<keyword evidence="1" id="KW-0812">Transmembrane</keyword>
<name>A0AB39CXQ3_9BURK</name>
<evidence type="ECO:0000313" key="2">
    <source>
        <dbReference type="EMBL" id="XDJ46745.1"/>
    </source>
</evidence>
<evidence type="ECO:0000256" key="1">
    <source>
        <dbReference type="SAM" id="Phobius"/>
    </source>
</evidence>
<dbReference type="AlphaFoldDB" id="A0AB39CXQ3"/>
<feature type="transmembrane region" description="Helical" evidence="1">
    <location>
        <begin position="12"/>
        <end position="37"/>
    </location>
</feature>
<reference evidence="2" key="1">
    <citation type="submission" date="2024-05" db="EMBL/GenBank/DDBJ databases">
        <authorList>
            <person name="Luo Y.-C."/>
            <person name="Nicholds J."/>
            <person name="Mortimer T."/>
            <person name="Maboni G."/>
        </authorList>
    </citation>
    <scope>NUCLEOTIDE SEQUENCE</scope>
    <source>
        <strain evidence="2">151836</strain>
    </source>
</reference>